<protein>
    <submittedName>
        <fullName evidence="2">Uncharacterized protein</fullName>
    </submittedName>
</protein>
<evidence type="ECO:0000256" key="1">
    <source>
        <dbReference type="SAM" id="MobiDB-lite"/>
    </source>
</evidence>
<feature type="compositionally biased region" description="Low complexity" evidence="1">
    <location>
        <begin position="48"/>
        <end position="65"/>
    </location>
</feature>
<proteinExistence type="predicted"/>
<dbReference type="Proteomes" id="UP001501175">
    <property type="component" value="Unassembled WGS sequence"/>
</dbReference>
<sequence>MIQTVVGIYGKATEVQNAIKKLMHNGVRQEAIQWYEEQAPEESVTEESASPTDSPVDSSTSSQLTTTDIRDIGGFLKALVGSGDDEKFRKYAEEAHCHCVVAVVVDSIQEARQVVEILEDCGAVSVHRHAHQNQQGT</sequence>
<organism evidence="2 3">
    <name type="scientific">Nibrella saemangeumensis</name>
    <dbReference type="NCBI Taxonomy" id="1084526"/>
    <lineage>
        <taxon>Bacteria</taxon>
        <taxon>Pseudomonadati</taxon>
        <taxon>Bacteroidota</taxon>
        <taxon>Cytophagia</taxon>
        <taxon>Cytophagales</taxon>
        <taxon>Spirosomataceae</taxon>
        <taxon>Nibrella</taxon>
    </lineage>
</organism>
<comment type="caution">
    <text evidence="2">The sequence shown here is derived from an EMBL/GenBank/DDBJ whole genome shotgun (WGS) entry which is preliminary data.</text>
</comment>
<evidence type="ECO:0000313" key="2">
    <source>
        <dbReference type="EMBL" id="GAA4469631.1"/>
    </source>
</evidence>
<name>A0ABP8NQG8_9BACT</name>
<dbReference type="RefSeq" id="WP_345249621.1">
    <property type="nucleotide sequence ID" value="NZ_BAABHD010000084.1"/>
</dbReference>
<reference evidence="3" key="1">
    <citation type="journal article" date="2019" name="Int. J. Syst. Evol. Microbiol.">
        <title>The Global Catalogue of Microorganisms (GCM) 10K type strain sequencing project: providing services to taxonomists for standard genome sequencing and annotation.</title>
        <authorList>
            <consortium name="The Broad Institute Genomics Platform"/>
            <consortium name="The Broad Institute Genome Sequencing Center for Infectious Disease"/>
            <person name="Wu L."/>
            <person name="Ma J."/>
        </authorList>
    </citation>
    <scope>NUCLEOTIDE SEQUENCE [LARGE SCALE GENOMIC DNA]</scope>
    <source>
        <strain evidence="3">JCM 17927</strain>
    </source>
</reference>
<feature type="region of interest" description="Disordered" evidence="1">
    <location>
        <begin position="34"/>
        <end position="65"/>
    </location>
</feature>
<keyword evidence="3" id="KW-1185">Reference proteome</keyword>
<accession>A0ABP8NQG8</accession>
<evidence type="ECO:0000313" key="3">
    <source>
        <dbReference type="Proteomes" id="UP001501175"/>
    </source>
</evidence>
<gene>
    <name evidence="2" type="ORF">GCM10023189_56950</name>
</gene>
<dbReference type="EMBL" id="BAABHD010000084">
    <property type="protein sequence ID" value="GAA4469631.1"/>
    <property type="molecule type" value="Genomic_DNA"/>
</dbReference>